<dbReference type="PROSITE" id="PS51257">
    <property type="entry name" value="PROKAR_LIPOPROTEIN"/>
    <property type="match status" value="1"/>
</dbReference>
<reference evidence="2 3" key="1">
    <citation type="submission" date="2012-02" db="EMBL/GenBank/DDBJ databases">
        <title>The Genome Sequence of Bacteroides nordii CL02T12C05.</title>
        <authorList>
            <consortium name="The Broad Institute Genome Sequencing Platform"/>
            <person name="Earl A."/>
            <person name="Ward D."/>
            <person name="Feldgarden M."/>
            <person name="Gevers D."/>
            <person name="Zitomersky N.L."/>
            <person name="Coyne M.J."/>
            <person name="Comstock L.E."/>
            <person name="Young S.K."/>
            <person name="Zeng Q."/>
            <person name="Gargeya S."/>
            <person name="Fitzgerald M."/>
            <person name="Haas B."/>
            <person name="Abouelleil A."/>
            <person name="Alvarado L."/>
            <person name="Arachchi H.M."/>
            <person name="Berlin A."/>
            <person name="Chapman S.B."/>
            <person name="Gearin G."/>
            <person name="Goldberg J."/>
            <person name="Griggs A."/>
            <person name="Gujja S."/>
            <person name="Hansen M."/>
            <person name="Heiman D."/>
            <person name="Howarth C."/>
            <person name="Larimer J."/>
            <person name="Lui A."/>
            <person name="MacDonald P.J.P."/>
            <person name="McCowen C."/>
            <person name="Montmayeur A."/>
            <person name="Murphy C."/>
            <person name="Neiman D."/>
            <person name="Pearson M."/>
            <person name="Priest M."/>
            <person name="Roberts A."/>
            <person name="Saif S."/>
            <person name="Shea T."/>
            <person name="Sisk P."/>
            <person name="Stolte C."/>
            <person name="Sykes S."/>
            <person name="Wortman J."/>
            <person name="Nusbaum C."/>
            <person name="Birren B."/>
        </authorList>
    </citation>
    <scope>NUCLEOTIDE SEQUENCE [LARGE SCALE GENOMIC DNA]</scope>
    <source>
        <strain evidence="2 3">CL02T12C05</strain>
    </source>
</reference>
<dbReference type="EMBL" id="AGXS01000015">
    <property type="protein sequence ID" value="EIY51570.1"/>
    <property type="molecule type" value="Genomic_DNA"/>
</dbReference>
<dbReference type="RefSeq" id="WP_007484071.1">
    <property type="nucleotide sequence ID" value="NZ_JH724314.1"/>
</dbReference>
<keyword evidence="3" id="KW-1185">Reference proteome</keyword>
<sequence>MKKILFAVLSLGLMGLVASCGSSKKAQHYNVPYSQPEYPASSKAMSCEDQVFVPNLIRGYGIARSYDKGKAMTDAIKRGQTQIGVNLYRTFSLVDKEFGEDLESNKSIKSMGKRSQTVIGVIDNASIQTTVVCSEKTQDEAGVWTYEVCVEMNQSLKDLGTKINNELGKQQELEVRFNEQEFDKVYNSALEEYRKQREKK</sequence>
<evidence type="ECO:0000313" key="2">
    <source>
        <dbReference type="EMBL" id="EIY51570.1"/>
    </source>
</evidence>
<evidence type="ECO:0008006" key="4">
    <source>
        <dbReference type="Google" id="ProtNLM"/>
    </source>
</evidence>
<dbReference type="AlphaFoldDB" id="I8XL01"/>
<dbReference type="HOGENOM" id="CLU_1363926_0_0_10"/>
<evidence type="ECO:0000256" key="1">
    <source>
        <dbReference type="SAM" id="SignalP"/>
    </source>
</evidence>
<accession>I8XL01</accession>
<gene>
    <name evidence="2" type="ORF">HMPREF1068_01117</name>
</gene>
<keyword evidence="1" id="KW-0732">Signal</keyword>
<proteinExistence type="predicted"/>
<evidence type="ECO:0000313" key="3">
    <source>
        <dbReference type="Proteomes" id="UP000003089"/>
    </source>
</evidence>
<dbReference type="Proteomes" id="UP000003089">
    <property type="component" value="Unassembled WGS sequence"/>
</dbReference>
<dbReference type="STRING" id="997884.HMPREF1068_01117"/>
<protein>
    <recommendedName>
        <fullName evidence="4">Lipoprotein</fullName>
    </recommendedName>
</protein>
<feature type="signal peptide" evidence="1">
    <location>
        <begin position="1"/>
        <end position="20"/>
    </location>
</feature>
<feature type="chain" id="PRO_5003717247" description="Lipoprotein" evidence="1">
    <location>
        <begin position="21"/>
        <end position="200"/>
    </location>
</feature>
<name>I8XL01_9BACE</name>
<comment type="caution">
    <text evidence="2">The sequence shown here is derived from an EMBL/GenBank/DDBJ whole genome shotgun (WGS) entry which is preliminary data.</text>
</comment>
<dbReference type="PATRIC" id="fig|997884.3.peg.1134"/>
<organism evidence="2 3">
    <name type="scientific">Bacteroides nordii CL02T12C05</name>
    <dbReference type="NCBI Taxonomy" id="997884"/>
    <lineage>
        <taxon>Bacteria</taxon>
        <taxon>Pseudomonadati</taxon>
        <taxon>Bacteroidota</taxon>
        <taxon>Bacteroidia</taxon>
        <taxon>Bacteroidales</taxon>
        <taxon>Bacteroidaceae</taxon>
        <taxon>Bacteroides</taxon>
    </lineage>
</organism>